<organism evidence="1 2">
    <name type="scientific">Streptosporangium nondiastaticum</name>
    <dbReference type="NCBI Taxonomy" id="35764"/>
    <lineage>
        <taxon>Bacteria</taxon>
        <taxon>Bacillati</taxon>
        <taxon>Actinomycetota</taxon>
        <taxon>Actinomycetes</taxon>
        <taxon>Streptosporangiales</taxon>
        <taxon>Streptosporangiaceae</taxon>
        <taxon>Streptosporangium</taxon>
    </lineage>
</organism>
<evidence type="ECO:0000313" key="1">
    <source>
        <dbReference type="EMBL" id="PSJ28569.1"/>
    </source>
</evidence>
<name>A0A9X7PHW9_9ACTN</name>
<dbReference type="InterPro" id="IPR046300">
    <property type="entry name" value="DUF6415"/>
</dbReference>
<evidence type="ECO:0000313" key="2">
    <source>
        <dbReference type="Proteomes" id="UP000242427"/>
    </source>
</evidence>
<gene>
    <name evidence="1" type="ORF">B7P34_11960</name>
</gene>
<dbReference type="Proteomes" id="UP000242427">
    <property type="component" value="Unassembled WGS sequence"/>
</dbReference>
<reference evidence="1 2" key="1">
    <citation type="submission" date="2018-03" db="EMBL/GenBank/DDBJ databases">
        <title>Chitinolytic properties of Streptosporangium nondiastaticum TBG75A20.</title>
        <authorList>
            <person name="Gayathri V."/>
            <person name="Shiburaj S."/>
        </authorList>
    </citation>
    <scope>NUCLEOTIDE SEQUENCE [LARGE SCALE GENOMIC DNA]</scope>
    <source>
        <strain evidence="1 2">TBG75A20</strain>
    </source>
</reference>
<proteinExistence type="predicted"/>
<dbReference type="RefSeq" id="WP_106675826.1">
    <property type="nucleotide sequence ID" value="NZ_PXWG01000021.1"/>
</dbReference>
<sequence length="116" mass="12351">MPPYPRTAHTGGGLTYVLPSAGGTGVDAVTRAAIAMDRWLPAPSQVEAITQRLRDYIGEAVSALEKDPREEALAAVREARHRLGLGPGDGYTSAVTYARGLGLVAKELRDLRRGPK</sequence>
<accession>A0A9X7PHW9</accession>
<dbReference type="EMBL" id="PXWG01000021">
    <property type="protein sequence ID" value="PSJ28569.1"/>
    <property type="molecule type" value="Genomic_DNA"/>
</dbReference>
<keyword evidence="2" id="KW-1185">Reference proteome</keyword>
<dbReference type="AlphaFoldDB" id="A0A9X7PHW9"/>
<protein>
    <submittedName>
        <fullName evidence="1">Uncharacterized protein</fullName>
    </submittedName>
</protein>
<dbReference type="OrthoDB" id="4297039at2"/>
<dbReference type="Pfam" id="PF19979">
    <property type="entry name" value="DUF6415"/>
    <property type="match status" value="1"/>
</dbReference>
<comment type="caution">
    <text evidence="1">The sequence shown here is derived from an EMBL/GenBank/DDBJ whole genome shotgun (WGS) entry which is preliminary data.</text>
</comment>